<sequence>MEKQSLFARLFRPSAKSVADPWADLFQLFGVVQTSTGVAISADAAARVPAVGHAIRLISNAAAILPRVVKKVAEDGTETRMAGHWAEALLNRQANDWTSGFDLIRDCMVDALTDDRGGLIYANRSSSGKVVELIRYRSGVMTVDYHQKTGQPFYRMESAPVEAAKVVHLRPIFGKSPLTMFREAIGIAVVLEQHAAALFSKGARPSGVLSFPKGMGQDAVNKAREGWRATHEGADPGGKTAILYDGAEFKPLAFTSTDAQFIENRNFQILEVARAFGVPPSMLYQLDRATWGNTEQMGKEFLVWCLEPWLQALEGAFTRCLLGKGDLVIRFDRDDMTRADLVTRATAISSLTSARVINPNEGRGWLGMAPYAGGEEFANPHINPDRDGAPAKNEAPNGTL</sequence>
<organism evidence="2 3">
    <name type="scientific">Stagnihabitans tardus</name>
    <dbReference type="NCBI Taxonomy" id="2699202"/>
    <lineage>
        <taxon>Bacteria</taxon>
        <taxon>Pseudomonadati</taxon>
        <taxon>Pseudomonadota</taxon>
        <taxon>Alphaproteobacteria</taxon>
        <taxon>Rhodobacterales</taxon>
        <taxon>Paracoccaceae</taxon>
        <taxon>Stagnihabitans</taxon>
    </lineage>
</organism>
<comment type="caution">
    <text evidence="2">The sequence shown here is derived from an EMBL/GenBank/DDBJ whole genome shotgun (WGS) entry which is preliminary data.</text>
</comment>
<dbReference type="Gene3D" id="1.20.1270.210">
    <property type="match status" value="1"/>
</dbReference>
<evidence type="ECO:0000313" key="2">
    <source>
        <dbReference type="EMBL" id="NBZ87901.1"/>
    </source>
</evidence>
<accession>A0AAE4Y8F5</accession>
<name>A0AAE4Y8F5_9RHOB</name>
<reference evidence="2" key="1">
    <citation type="submission" date="2020-01" db="EMBL/GenBank/DDBJ databases">
        <authorList>
            <person name="Chen W.-M."/>
        </authorList>
    </citation>
    <scope>NUCLEOTIDE SEQUENCE</scope>
    <source>
        <strain evidence="2">CYK-10</strain>
    </source>
</reference>
<dbReference type="NCBIfam" id="TIGR01537">
    <property type="entry name" value="portal_HK97"/>
    <property type="match status" value="1"/>
</dbReference>
<dbReference type="Gene3D" id="3.30.1120.70">
    <property type="match status" value="1"/>
</dbReference>
<evidence type="ECO:0000313" key="3">
    <source>
        <dbReference type="Proteomes" id="UP001193501"/>
    </source>
</evidence>
<dbReference type="Gene3D" id="3.40.140.120">
    <property type="match status" value="1"/>
</dbReference>
<dbReference type="InterPro" id="IPR006427">
    <property type="entry name" value="Portal_HK97"/>
</dbReference>
<protein>
    <submittedName>
        <fullName evidence="2">Phage portal protein</fullName>
    </submittedName>
</protein>
<keyword evidence="3" id="KW-1185">Reference proteome</keyword>
<evidence type="ECO:0000256" key="1">
    <source>
        <dbReference type="SAM" id="MobiDB-lite"/>
    </source>
</evidence>
<dbReference type="Proteomes" id="UP001193501">
    <property type="component" value="Unassembled WGS sequence"/>
</dbReference>
<feature type="region of interest" description="Disordered" evidence="1">
    <location>
        <begin position="377"/>
        <end position="400"/>
    </location>
</feature>
<proteinExistence type="predicted"/>
<dbReference type="Pfam" id="PF04860">
    <property type="entry name" value="Phage_portal"/>
    <property type="match status" value="1"/>
</dbReference>
<dbReference type="AlphaFoldDB" id="A0AAE4Y8F5"/>
<gene>
    <name evidence="2" type="ORF">GV832_09955</name>
</gene>
<dbReference type="RefSeq" id="WP_168774710.1">
    <property type="nucleotide sequence ID" value="NZ_JAABNR010000008.1"/>
</dbReference>
<dbReference type="EMBL" id="JAABNR010000008">
    <property type="protein sequence ID" value="NBZ87901.1"/>
    <property type="molecule type" value="Genomic_DNA"/>
</dbReference>
<dbReference type="InterPro" id="IPR006944">
    <property type="entry name" value="Phage/GTA_portal"/>
</dbReference>